<dbReference type="InterPro" id="IPR006311">
    <property type="entry name" value="TAT_signal"/>
</dbReference>
<evidence type="ECO:0000256" key="1">
    <source>
        <dbReference type="ARBA" id="ARBA00007749"/>
    </source>
</evidence>
<dbReference type="Proteomes" id="UP000474758">
    <property type="component" value="Unassembled WGS sequence"/>
</dbReference>
<evidence type="ECO:0000256" key="5">
    <source>
        <dbReference type="SAM" id="SignalP"/>
    </source>
</evidence>
<dbReference type="Pfam" id="PF00753">
    <property type="entry name" value="Lactamase_B"/>
    <property type="match status" value="1"/>
</dbReference>
<sequence length="312" mass="32766">MTTPILSRRKALFAGAALPLAAPALLSGTAPALAAAPQQGAAHAPFHRAKLGGFEVTTLLAGTRAGDKPQETFGMNVSPEDFAAASAANFIPADRTFNFFTPVVVNTGAELVLFDTGLSAEGTTAALAAAGLSPDQIDIVVLTHMHGDHIGGLSGEDGTATYANARYVTGATEHNNWSAAANETFDAKVKPLNDKFTFLDDGGAVVSGITAMAAPGHTPGHFAYMLESDGARMAILADTTNHYVWSLAYPDWEVRFDQDKAQAAATRRQMLGMLAADRIPFAGYHMPFPGMGFVEANGDGFRYVPASYQLML</sequence>
<dbReference type="InterPro" id="IPR051013">
    <property type="entry name" value="MBL_superfamily_lactonases"/>
</dbReference>
<keyword evidence="3 7" id="KW-0378">Hydrolase</keyword>
<keyword evidence="5" id="KW-0732">Signal</keyword>
<evidence type="ECO:0000256" key="2">
    <source>
        <dbReference type="ARBA" id="ARBA00022723"/>
    </source>
</evidence>
<dbReference type="SMART" id="SM00849">
    <property type="entry name" value="Lactamase_B"/>
    <property type="match status" value="1"/>
</dbReference>
<dbReference type="AlphaFoldDB" id="A0A6M1TNV4"/>
<proteinExistence type="inferred from homology"/>
<comment type="similarity">
    <text evidence="1">Belongs to the metallo-beta-lactamase superfamily.</text>
</comment>
<dbReference type="PANTHER" id="PTHR42978:SF6">
    <property type="entry name" value="QUORUM-QUENCHING LACTONASE YTNP-RELATED"/>
    <property type="match status" value="1"/>
</dbReference>
<feature type="chain" id="PRO_5026681807" evidence="5">
    <location>
        <begin position="35"/>
        <end position="312"/>
    </location>
</feature>
<dbReference type="SUPFAM" id="SSF56281">
    <property type="entry name" value="Metallo-hydrolase/oxidoreductase"/>
    <property type="match status" value="1"/>
</dbReference>
<dbReference type="InterPro" id="IPR036866">
    <property type="entry name" value="RibonucZ/Hydroxyglut_hydro"/>
</dbReference>
<dbReference type="Gene3D" id="3.60.15.10">
    <property type="entry name" value="Ribonuclease Z/Hydroxyacylglutathione hydrolase-like"/>
    <property type="match status" value="1"/>
</dbReference>
<accession>A0A6M1TNV4</accession>
<organism evidence="7 8">
    <name type="scientific">Paragemmobacter kunshanensis</name>
    <dbReference type="NCBI Taxonomy" id="2583234"/>
    <lineage>
        <taxon>Bacteria</taxon>
        <taxon>Pseudomonadati</taxon>
        <taxon>Pseudomonadota</taxon>
        <taxon>Alphaproteobacteria</taxon>
        <taxon>Rhodobacterales</taxon>
        <taxon>Paracoccaceae</taxon>
        <taxon>Paragemmobacter</taxon>
    </lineage>
</organism>
<feature type="signal peptide" evidence="5">
    <location>
        <begin position="1"/>
        <end position="34"/>
    </location>
</feature>
<evidence type="ECO:0000259" key="6">
    <source>
        <dbReference type="SMART" id="SM00849"/>
    </source>
</evidence>
<dbReference type="EMBL" id="JAALFE010000012">
    <property type="protein sequence ID" value="NGQ91789.1"/>
    <property type="molecule type" value="Genomic_DNA"/>
</dbReference>
<feature type="domain" description="Metallo-beta-lactamase" evidence="6">
    <location>
        <begin position="99"/>
        <end position="285"/>
    </location>
</feature>
<keyword evidence="4" id="KW-0862">Zinc</keyword>
<dbReference type="PROSITE" id="PS51318">
    <property type="entry name" value="TAT"/>
    <property type="match status" value="1"/>
</dbReference>
<gene>
    <name evidence="7" type="ORF">G5V65_12860</name>
</gene>
<dbReference type="InterPro" id="IPR001279">
    <property type="entry name" value="Metallo-B-lactamas"/>
</dbReference>
<evidence type="ECO:0000313" key="7">
    <source>
        <dbReference type="EMBL" id="NGQ91789.1"/>
    </source>
</evidence>
<evidence type="ECO:0000256" key="4">
    <source>
        <dbReference type="ARBA" id="ARBA00022833"/>
    </source>
</evidence>
<evidence type="ECO:0000256" key="3">
    <source>
        <dbReference type="ARBA" id="ARBA00022801"/>
    </source>
</evidence>
<dbReference type="GO" id="GO:0016787">
    <property type="term" value="F:hydrolase activity"/>
    <property type="evidence" value="ECO:0007669"/>
    <property type="project" value="UniProtKB-KW"/>
</dbReference>
<dbReference type="CDD" id="cd07720">
    <property type="entry name" value="OPHC2-like_MBL-fold"/>
    <property type="match status" value="1"/>
</dbReference>
<evidence type="ECO:0000313" key="8">
    <source>
        <dbReference type="Proteomes" id="UP000474758"/>
    </source>
</evidence>
<keyword evidence="8" id="KW-1185">Reference proteome</keyword>
<dbReference type="PANTHER" id="PTHR42978">
    <property type="entry name" value="QUORUM-QUENCHING LACTONASE YTNP-RELATED-RELATED"/>
    <property type="match status" value="1"/>
</dbReference>
<reference evidence="7 8" key="1">
    <citation type="submission" date="2020-02" db="EMBL/GenBank/DDBJ databases">
        <title>Rhodobacter translucens sp. nov., a novel bacterium isolated from activated sludge.</title>
        <authorList>
            <person name="Liu J."/>
        </authorList>
    </citation>
    <scope>NUCLEOTIDE SEQUENCE [LARGE SCALE GENOMIC DNA]</scope>
    <source>
        <strain evidence="7 8">HX-7-19</strain>
    </source>
</reference>
<comment type="caution">
    <text evidence="7">The sequence shown here is derived from an EMBL/GenBank/DDBJ whole genome shotgun (WGS) entry which is preliminary data.</text>
</comment>
<name>A0A6M1TNV4_9RHOB</name>
<dbReference type="GO" id="GO:0046872">
    <property type="term" value="F:metal ion binding"/>
    <property type="evidence" value="ECO:0007669"/>
    <property type="project" value="UniProtKB-KW"/>
</dbReference>
<keyword evidence="2" id="KW-0479">Metal-binding</keyword>
<dbReference type="RefSeq" id="WP_165050736.1">
    <property type="nucleotide sequence ID" value="NZ_JAALFE010000012.1"/>
</dbReference>
<protein>
    <submittedName>
        <fullName evidence="7">MBL fold metallo-hydrolase</fullName>
    </submittedName>
</protein>